<evidence type="ECO:0000256" key="1">
    <source>
        <dbReference type="SAM" id="Phobius"/>
    </source>
</evidence>
<evidence type="ECO:0000313" key="2">
    <source>
        <dbReference type="EMBL" id="UWZ37758.1"/>
    </source>
</evidence>
<sequence>MTTWWRSLANDVKQIVFVVGSVMAGLYLMSIGLWILTGSPAAFVSVAVISGVVFILAGLMRLAARLFPTGGPQ</sequence>
<keyword evidence="3" id="KW-1185">Reference proteome</keyword>
<gene>
    <name evidence="2" type="ORF">Drose_05670</name>
</gene>
<feature type="transmembrane region" description="Helical" evidence="1">
    <location>
        <begin position="42"/>
        <end position="64"/>
    </location>
</feature>
<keyword evidence="1" id="KW-0812">Transmembrane</keyword>
<protein>
    <submittedName>
        <fullName evidence="2">Uncharacterized protein</fullName>
    </submittedName>
</protein>
<dbReference type="Proteomes" id="UP001058271">
    <property type="component" value="Chromosome"/>
</dbReference>
<proteinExistence type="predicted"/>
<dbReference type="EMBL" id="CP073721">
    <property type="protein sequence ID" value="UWZ37758.1"/>
    <property type="molecule type" value="Genomic_DNA"/>
</dbReference>
<keyword evidence="1" id="KW-0472">Membrane</keyword>
<organism evidence="2 3">
    <name type="scientific">Dactylosporangium roseum</name>
    <dbReference type="NCBI Taxonomy" id="47989"/>
    <lineage>
        <taxon>Bacteria</taxon>
        <taxon>Bacillati</taxon>
        <taxon>Actinomycetota</taxon>
        <taxon>Actinomycetes</taxon>
        <taxon>Micromonosporales</taxon>
        <taxon>Micromonosporaceae</taxon>
        <taxon>Dactylosporangium</taxon>
    </lineage>
</organism>
<keyword evidence="1" id="KW-1133">Transmembrane helix</keyword>
<accession>A0ABY5ZAN4</accession>
<reference evidence="2" key="1">
    <citation type="submission" date="2021-04" db="EMBL/GenBank/DDBJ databases">
        <title>Biosynthetic gene clusters of Dactylosporangioum roseum.</title>
        <authorList>
            <person name="Hartkoorn R.C."/>
            <person name="Beaudoing E."/>
            <person name="Hot D."/>
            <person name="Moureu S."/>
        </authorList>
    </citation>
    <scope>NUCLEOTIDE SEQUENCE</scope>
    <source>
        <strain evidence="2">NRRL B-16295</strain>
    </source>
</reference>
<evidence type="ECO:0000313" key="3">
    <source>
        <dbReference type="Proteomes" id="UP001058271"/>
    </source>
</evidence>
<feature type="transmembrane region" description="Helical" evidence="1">
    <location>
        <begin position="15"/>
        <end position="36"/>
    </location>
</feature>
<name>A0ABY5ZAN4_9ACTN</name>
<dbReference type="RefSeq" id="WP_260727121.1">
    <property type="nucleotide sequence ID" value="NZ_BAAABS010000033.1"/>
</dbReference>